<evidence type="ECO:0000256" key="2">
    <source>
        <dbReference type="PROSITE-ProRule" id="PRU00335"/>
    </source>
</evidence>
<dbReference type="SUPFAM" id="SSF46689">
    <property type="entry name" value="Homeodomain-like"/>
    <property type="match status" value="1"/>
</dbReference>
<dbReference type="PANTHER" id="PTHR30055">
    <property type="entry name" value="HTH-TYPE TRANSCRIPTIONAL REGULATOR RUTR"/>
    <property type="match status" value="1"/>
</dbReference>
<comment type="caution">
    <text evidence="4">The sequence shown here is derived from an EMBL/GenBank/DDBJ whole genome shotgun (WGS) entry which is preliminary data.</text>
</comment>
<evidence type="ECO:0000256" key="1">
    <source>
        <dbReference type="ARBA" id="ARBA00023125"/>
    </source>
</evidence>
<dbReference type="Proteomes" id="UP000267128">
    <property type="component" value="Unassembled WGS sequence"/>
</dbReference>
<dbReference type="InterPro" id="IPR050109">
    <property type="entry name" value="HTH-type_TetR-like_transc_reg"/>
</dbReference>
<evidence type="ECO:0000313" key="4">
    <source>
        <dbReference type="EMBL" id="RNL62430.1"/>
    </source>
</evidence>
<dbReference type="InterPro" id="IPR009057">
    <property type="entry name" value="Homeodomain-like_sf"/>
</dbReference>
<feature type="DNA-binding region" description="H-T-H motif" evidence="2">
    <location>
        <begin position="60"/>
        <end position="79"/>
    </location>
</feature>
<organism evidence="4 5">
    <name type="scientific">Nocardioides marmoriginsengisoli</name>
    <dbReference type="NCBI Taxonomy" id="661483"/>
    <lineage>
        <taxon>Bacteria</taxon>
        <taxon>Bacillati</taxon>
        <taxon>Actinomycetota</taxon>
        <taxon>Actinomycetes</taxon>
        <taxon>Propionibacteriales</taxon>
        <taxon>Nocardioidaceae</taxon>
        <taxon>Nocardioides</taxon>
    </lineage>
</organism>
<keyword evidence="5" id="KW-1185">Reference proteome</keyword>
<evidence type="ECO:0000259" key="3">
    <source>
        <dbReference type="PROSITE" id="PS50977"/>
    </source>
</evidence>
<dbReference type="Pfam" id="PF00440">
    <property type="entry name" value="TetR_N"/>
    <property type="match status" value="1"/>
</dbReference>
<sequence>MKPSTMSRSRVADGAFFVVPAEFRRRGNDLRRAEVRLAQRERMLIAVTELVAQHGYRGVGVRDIVGRAKVSLATFYDCFTDKDACYFAAYDRFVVVLLGRLEPALEQGTEWEERVRQVVRSYLAALDADPVVARAFEVEMDALGRPARERRRRANQGMGRLVKAMREETWPDHPTLVESAYVGVVCAVQQLASDALDGGYVGCLADMTEEISGWVVATLGAG</sequence>
<protein>
    <submittedName>
        <fullName evidence="4">TetR/AcrR family transcriptional regulator</fullName>
    </submittedName>
</protein>
<name>A0A3N0CG31_9ACTN</name>
<dbReference type="GO" id="GO:0000976">
    <property type="term" value="F:transcription cis-regulatory region binding"/>
    <property type="evidence" value="ECO:0007669"/>
    <property type="project" value="TreeGrafter"/>
</dbReference>
<reference evidence="4 5" key="1">
    <citation type="submission" date="2018-11" db="EMBL/GenBank/DDBJ databases">
        <authorList>
            <person name="Li F."/>
        </authorList>
    </citation>
    <scope>NUCLEOTIDE SEQUENCE [LARGE SCALE GENOMIC DNA]</scope>
    <source>
        <strain evidence="4 5">Gsoil 097</strain>
    </source>
</reference>
<dbReference type="GO" id="GO:0003700">
    <property type="term" value="F:DNA-binding transcription factor activity"/>
    <property type="evidence" value="ECO:0007669"/>
    <property type="project" value="TreeGrafter"/>
</dbReference>
<dbReference type="EMBL" id="RJSE01000007">
    <property type="protein sequence ID" value="RNL62430.1"/>
    <property type="molecule type" value="Genomic_DNA"/>
</dbReference>
<dbReference type="AlphaFoldDB" id="A0A3N0CG31"/>
<accession>A0A3N0CG31</accession>
<proteinExistence type="predicted"/>
<dbReference type="PANTHER" id="PTHR30055:SF187">
    <property type="entry name" value="TRANSCRIPTIONAL REGULATORY PROTEIN"/>
    <property type="match status" value="1"/>
</dbReference>
<evidence type="ECO:0000313" key="5">
    <source>
        <dbReference type="Proteomes" id="UP000267128"/>
    </source>
</evidence>
<gene>
    <name evidence="4" type="ORF">EFK50_11705</name>
</gene>
<dbReference type="Gene3D" id="1.10.357.10">
    <property type="entry name" value="Tetracycline Repressor, domain 2"/>
    <property type="match status" value="1"/>
</dbReference>
<keyword evidence="1 2" id="KW-0238">DNA-binding</keyword>
<dbReference type="InterPro" id="IPR001647">
    <property type="entry name" value="HTH_TetR"/>
</dbReference>
<feature type="domain" description="HTH tetR-type" evidence="3">
    <location>
        <begin position="37"/>
        <end position="97"/>
    </location>
</feature>
<dbReference type="PROSITE" id="PS50977">
    <property type="entry name" value="HTH_TETR_2"/>
    <property type="match status" value="1"/>
</dbReference>